<evidence type="ECO:0000313" key="3">
    <source>
        <dbReference type="Proteomes" id="UP000823775"/>
    </source>
</evidence>
<feature type="compositionally biased region" description="Polar residues" evidence="1">
    <location>
        <begin position="323"/>
        <end position="343"/>
    </location>
</feature>
<gene>
    <name evidence="2" type="ORF">HAX54_019092</name>
</gene>
<sequence>MMNNRISWVGMVVLFLGFTFYNLSALQARPISSHHFNAIVVGAVSCDACYQQDMSKANHFISGAIVAVECAKSGKSSRFYQEVKTNEHGEFCVHLPFLVDKHVKHIIGCSARLISSTPPHFSVASTAASSSFRLQSRKKGTHIFSAGFITFKPVNQPKLSNQKPSIHSTNKKEAYPHKSLTSTPNDPIFSSSKTSFLTINQGYLPPLPGLPPLPQLPPLPPFIFPPIFRSPPMSPPSMFPPIFHSPPRSPPSIFPPIFPSPRMSPPSIFPPVIPAPTFGLTPPPVPGLTPLPPPPPPSTFPFPLPPFPFRPMPGLPGVPPPSASSTERTPLSPKATLQTPAKF</sequence>
<feature type="region of interest" description="Disordered" evidence="1">
    <location>
        <begin position="284"/>
        <end position="343"/>
    </location>
</feature>
<feature type="compositionally biased region" description="Pro residues" evidence="1">
    <location>
        <begin position="284"/>
        <end position="322"/>
    </location>
</feature>
<comment type="caution">
    <text evidence="2">The sequence shown here is derived from an EMBL/GenBank/DDBJ whole genome shotgun (WGS) entry which is preliminary data.</text>
</comment>
<dbReference type="Pfam" id="PF01190">
    <property type="entry name" value="Pollen_Ole_e_1"/>
    <property type="match status" value="1"/>
</dbReference>
<dbReference type="Proteomes" id="UP000823775">
    <property type="component" value="Unassembled WGS sequence"/>
</dbReference>
<name>A0ABS8UNH2_DATST</name>
<feature type="compositionally biased region" description="Polar residues" evidence="1">
    <location>
        <begin position="159"/>
        <end position="168"/>
    </location>
</feature>
<reference evidence="2 3" key="1">
    <citation type="journal article" date="2021" name="BMC Genomics">
        <title>Datura genome reveals duplications of psychoactive alkaloid biosynthetic genes and high mutation rate following tissue culture.</title>
        <authorList>
            <person name="Rajewski A."/>
            <person name="Carter-House D."/>
            <person name="Stajich J."/>
            <person name="Litt A."/>
        </authorList>
    </citation>
    <scope>NUCLEOTIDE SEQUENCE [LARGE SCALE GENOMIC DNA]</scope>
    <source>
        <strain evidence="2">AR-01</strain>
    </source>
</reference>
<feature type="region of interest" description="Disordered" evidence="1">
    <location>
        <begin position="159"/>
        <end position="187"/>
    </location>
</feature>
<dbReference type="PANTHER" id="PTHR47273:SF2">
    <property type="entry name" value="PROLINE-RICH EXTENSIN-LIKE PROTEIN EPR1"/>
    <property type="match status" value="1"/>
</dbReference>
<organism evidence="2 3">
    <name type="scientific">Datura stramonium</name>
    <name type="common">Jimsonweed</name>
    <name type="synonym">Common thornapple</name>
    <dbReference type="NCBI Taxonomy" id="4076"/>
    <lineage>
        <taxon>Eukaryota</taxon>
        <taxon>Viridiplantae</taxon>
        <taxon>Streptophyta</taxon>
        <taxon>Embryophyta</taxon>
        <taxon>Tracheophyta</taxon>
        <taxon>Spermatophyta</taxon>
        <taxon>Magnoliopsida</taxon>
        <taxon>eudicotyledons</taxon>
        <taxon>Gunneridae</taxon>
        <taxon>Pentapetalae</taxon>
        <taxon>asterids</taxon>
        <taxon>lamiids</taxon>
        <taxon>Solanales</taxon>
        <taxon>Solanaceae</taxon>
        <taxon>Solanoideae</taxon>
        <taxon>Datureae</taxon>
        <taxon>Datura</taxon>
    </lineage>
</organism>
<accession>A0ABS8UNH2</accession>
<keyword evidence="3" id="KW-1185">Reference proteome</keyword>
<evidence type="ECO:0000256" key="1">
    <source>
        <dbReference type="SAM" id="MobiDB-lite"/>
    </source>
</evidence>
<proteinExistence type="predicted"/>
<evidence type="ECO:0000313" key="2">
    <source>
        <dbReference type="EMBL" id="MCD9560416.1"/>
    </source>
</evidence>
<evidence type="ECO:0008006" key="4">
    <source>
        <dbReference type="Google" id="ProtNLM"/>
    </source>
</evidence>
<protein>
    <recommendedName>
        <fullName evidence="4">Pollen Ole e 1 allergen and extensin family protein</fullName>
    </recommendedName>
</protein>
<dbReference type="PANTHER" id="PTHR47273">
    <property type="entry name" value="EXPRESSED PROTEIN"/>
    <property type="match status" value="1"/>
</dbReference>
<dbReference type="EMBL" id="JACEIK010002319">
    <property type="protein sequence ID" value="MCD9560416.1"/>
    <property type="molecule type" value="Genomic_DNA"/>
</dbReference>